<dbReference type="AlphaFoldDB" id="A0A949NEI1"/>
<gene>
    <name evidence="4" type="ORF">KTH89_07840</name>
</gene>
<accession>A0A949NEI1</accession>
<dbReference type="SMART" id="SM00530">
    <property type="entry name" value="HTH_XRE"/>
    <property type="match status" value="1"/>
</dbReference>
<organism evidence="4 5">
    <name type="scientific">Diplocloster agilis</name>
    <dbReference type="NCBI Taxonomy" id="2850323"/>
    <lineage>
        <taxon>Bacteria</taxon>
        <taxon>Bacillati</taxon>
        <taxon>Bacillota</taxon>
        <taxon>Clostridia</taxon>
        <taxon>Lachnospirales</taxon>
        <taxon>Lachnospiraceae</taxon>
        <taxon>Diplocloster</taxon>
    </lineage>
</organism>
<keyword evidence="1" id="KW-0238">DNA-binding</keyword>
<feature type="transmembrane region" description="Helical" evidence="2">
    <location>
        <begin position="97"/>
        <end position="119"/>
    </location>
</feature>
<keyword evidence="5" id="KW-1185">Reference proteome</keyword>
<dbReference type="InterPro" id="IPR010982">
    <property type="entry name" value="Lambda_DNA-bd_dom_sf"/>
</dbReference>
<feature type="transmembrane region" description="Helical" evidence="2">
    <location>
        <begin position="146"/>
        <end position="165"/>
    </location>
</feature>
<keyword evidence="2" id="KW-0812">Transmembrane</keyword>
<dbReference type="PROSITE" id="PS50943">
    <property type="entry name" value="HTH_CROC1"/>
    <property type="match status" value="1"/>
</dbReference>
<dbReference type="SUPFAM" id="SSF47413">
    <property type="entry name" value="lambda repressor-like DNA-binding domains"/>
    <property type="match status" value="1"/>
</dbReference>
<dbReference type="Proteomes" id="UP000712157">
    <property type="component" value="Unassembled WGS sequence"/>
</dbReference>
<keyword evidence="2" id="KW-0472">Membrane</keyword>
<dbReference type="EMBL" id="JAHQCW010000009">
    <property type="protein sequence ID" value="MBU9736444.1"/>
    <property type="molecule type" value="Genomic_DNA"/>
</dbReference>
<protein>
    <submittedName>
        <fullName evidence="4">Helix-turn-helix domain-containing protein</fullName>
    </submittedName>
</protein>
<keyword evidence="2" id="KW-1133">Transmembrane helix</keyword>
<evidence type="ECO:0000313" key="4">
    <source>
        <dbReference type="EMBL" id="MBU9736444.1"/>
    </source>
</evidence>
<dbReference type="PANTHER" id="PTHR46558:SF3">
    <property type="entry name" value="TRANSCRIPTIONAL REGULATOR"/>
    <property type="match status" value="1"/>
</dbReference>
<dbReference type="InterPro" id="IPR001387">
    <property type="entry name" value="Cro/C1-type_HTH"/>
</dbReference>
<dbReference type="GO" id="GO:0003677">
    <property type="term" value="F:DNA binding"/>
    <property type="evidence" value="ECO:0007669"/>
    <property type="project" value="UniProtKB-KW"/>
</dbReference>
<dbReference type="Pfam" id="PF01381">
    <property type="entry name" value="HTH_3"/>
    <property type="match status" value="1"/>
</dbReference>
<evidence type="ECO:0000256" key="2">
    <source>
        <dbReference type="SAM" id="Phobius"/>
    </source>
</evidence>
<dbReference type="Gene3D" id="1.10.260.40">
    <property type="entry name" value="lambda repressor-like DNA-binding domains"/>
    <property type="match status" value="1"/>
</dbReference>
<evidence type="ECO:0000256" key="1">
    <source>
        <dbReference type="ARBA" id="ARBA00023125"/>
    </source>
</evidence>
<dbReference type="CDD" id="cd00093">
    <property type="entry name" value="HTH_XRE"/>
    <property type="match status" value="1"/>
</dbReference>
<evidence type="ECO:0000313" key="5">
    <source>
        <dbReference type="Proteomes" id="UP000712157"/>
    </source>
</evidence>
<dbReference type="RefSeq" id="WP_238721298.1">
    <property type="nucleotide sequence ID" value="NZ_JAHQCW010000009.1"/>
</dbReference>
<comment type="caution">
    <text evidence="4">The sequence shown here is derived from an EMBL/GenBank/DDBJ whole genome shotgun (WGS) entry which is preliminary data.</text>
</comment>
<sequence>MLNENIKIIRKSKGLSQQELAVKLNVVRQTISKWEKGLSVPDSDMLISISKVLEIPVSTLLGETVAEIKVDDLKAISEKLEVINLQLAQKKVTRQKIIQGSLIILCAVIVIISVILNVVNSPYLNWNYNDPETAVLGVGFHALEWLFVRLAPIILIGASVGIFFTRKKM</sequence>
<evidence type="ECO:0000259" key="3">
    <source>
        <dbReference type="PROSITE" id="PS50943"/>
    </source>
</evidence>
<feature type="domain" description="HTH cro/C1-type" evidence="3">
    <location>
        <begin position="6"/>
        <end position="60"/>
    </location>
</feature>
<dbReference type="PANTHER" id="PTHR46558">
    <property type="entry name" value="TRACRIPTIONAL REGULATORY PROTEIN-RELATED-RELATED"/>
    <property type="match status" value="1"/>
</dbReference>
<proteinExistence type="predicted"/>
<reference evidence="4" key="1">
    <citation type="submission" date="2021-06" db="EMBL/GenBank/DDBJ databases">
        <title>Description of novel taxa of the family Lachnospiraceae.</title>
        <authorList>
            <person name="Chaplin A.V."/>
            <person name="Sokolova S.R."/>
            <person name="Pikina A.P."/>
            <person name="Korzhanova M."/>
            <person name="Belova V."/>
            <person name="Korostin D."/>
            <person name="Efimov B.A."/>
        </authorList>
    </citation>
    <scope>NUCLEOTIDE SEQUENCE</scope>
    <source>
        <strain evidence="4">ASD5720</strain>
    </source>
</reference>
<name>A0A949NEI1_9FIRM</name>